<dbReference type="GO" id="GO:0016787">
    <property type="term" value="F:hydrolase activity"/>
    <property type="evidence" value="ECO:0007669"/>
    <property type="project" value="UniProtKB-KW"/>
</dbReference>
<dbReference type="PROSITE" id="PS00122">
    <property type="entry name" value="CARBOXYLESTERASE_B_1"/>
    <property type="match status" value="1"/>
</dbReference>
<evidence type="ECO:0000256" key="2">
    <source>
        <dbReference type="ARBA" id="ARBA00022801"/>
    </source>
</evidence>
<proteinExistence type="inferred from homology"/>
<name>A0AAE0TLW4_9PEZI</name>
<protein>
    <recommendedName>
        <fullName evidence="3">Carboxylic ester hydrolase</fullName>
        <ecNumber evidence="3">3.1.1.-</ecNumber>
    </recommendedName>
</protein>
<dbReference type="PANTHER" id="PTHR11559">
    <property type="entry name" value="CARBOXYLESTERASE"/>
    <property type="match status" value="1"/>
</dbReference>
<dbReference type="Gene3D" id="3.40.50.1820">
    <property type="entry name" value="alpha/beta hydrolase"/>
    <property type="match status" value="2"/>
</dbReference>
<comment type="similarity">
    <text evidence="1 3">Belongs to the type-B carboxylesterase/lipase family.</text>
</comment>
<evidence type="ECO:0000313" key="5">
    <source>
        <dbReference type="EMBL" id="KAK3669765.1"/>
    </source>
</evidence>
<dbReference type="InterPro" id="IPR050309">
    <property type="entry name" value="Type-B_Carboxylest/Lipase"/>
</dbReference>
<accession>A0AAE0TLW4</accession>
<dbReference type="InterPro" id="IPR002018">
    <property type="entry name" value="CarbesteraseB"/>
</dbReference>
<feature type="domain" description="Carboxylesterase type B" evidence="4">
    <location>
        <begin position="1"/>
        <end position="230"/>
    </location>
</feature>
<dbReference type="Proteomes" id="UP001274830">
    <property type="component" value="Unassembled WGS sequence"/>
</dbReference>
<dbReference type="InterPro" id="IPR029058">
    <property type="entry name" value="AB_hydrolase_fold"/>
</dbReference>
<comment type="caution">
    <text evidence="5">The sequence shown here is derived from an EMBL/GenBank/DDBJ whole genome shotgun (WGS) entry which is preliminary data.</text>
</comment>
<dbReference type="InterPro" id="IPR019826">
    <property type="entry name" value="Carboxylesterase_B_AS"/>
</dbReference>
<keyword evidence="6" id="KW-1185">Reference proteome</keyword>
<organism evidence="5 6">
    <name type="scientific">Recurvomyces mirabilis</name>
    <dbReference type="NCBI Taxonomy" id="574656"/>
    <lineage>
        <taxon>Eukaryota</taxon>
        <taxon>Fungi</taxon>
        <taxon>Dikarya</taxon>
        <taxon>Ascomycota</taxon>
        <taxon>Pezizomycotina</taxon>
        <taxon>Dothideomycetes</taxon>
        <taxon>Dothideomycetidae</taxon>
        <taxon>Mycosphaerellales</taxon>
        <taxon>Teratosphaeriaceae</taxon>
        <taxon>Recurvomyces</taxon>
    </lineage>
</organism>
<gene>
    <name evidence="5" type="ORF">LTR78_010338</name>
</gene>
<dbReference type="EC" id="3.1.1.-" evidence="3"/>
<evidence type="ECO:0000256" key="1">
    <source>
        <dbReference type="ARBA" id="ARBA00005964"/>
    </source>
</evidence>
<sequence length="434" mass="46805">MSEDCLSLNVICPEQAKAGKLPVAVGGLYSGGSANPSTNLTHSVYQSTLAGKPIIAVSLNYRLTAFGFLSGSPEVSKHGSLNNGLRDQRLALRWIQENIETFGGDPAKVIIWGESSGALSVGKQLIAYQGRNDGLFRGAIMDSGGMVEKWPYNIANATAYGEDLYRNLTATTGCLNETSSLERLRDLPIEQLSAALKYSATPVFAGTGLGPWLTVVDGSVNTDSDFARLIASAGPDEQAIETLEILYPNVNAVGLPMDYHPTASDDAARGVQYKRAVAFLTDAVETSSRRLTLDTWAKANATAYSARLDLIPMDLPSYLGAFHGADLNIVFNNINSTGSNIGSTAYASPQFRLASELMSRSWVSFVHDLNPNGHGVPHVPKWPAWQIENSAEVGSSFVFVAKANDSRSAYVELDTYKLAQTRYINSIWSTQLNY</sequence>
<dbReference type="AlphaFoldDB" id="A0AAE0TLW4"/>
<reference evidence="5" key="1">
    <citation type="submission" date="2023-07" db="EMBL/GenBank/DDBJ databases">
        <title>Black Yeasts Isolated from many extreme environments.</title>
        <authorList>
            <person name="Coleine C."/>
            <person name="Stajich J.E."/>
            <person name="Selbmann L."/>
        </authorList>
    </citation>
    <scope>NUCLEOTIDE SEQUENCE</scope>
    <source>
        <strain evidence="5">CCFEE 5485</strain>
    </source>
</reference>
<evidence type="ECO:0000259" key="4">
    <source>
        <dbReference type="Pfam" id="PF00135"/>
    </source>
</evidence>
<keyword evidence="2 3" id="KW-0378">Hydrolase</keyword>
<dbReference type="Pfam" id="PF00135">
    <property type="entry name" value="COesterase"/>
    <property type="match status" value="1"/>
</dbReference>
<evidence type="ECO:0000256" key="3">
    <source>
        <dbReference type="RuleBase" id="RU361235"/>
    </source>
</evidence>
<evidence type="ECO:0000313" key="6">
    <source>
        <dbReference type="Proteomes" id="UP001274830"/>
    </source>
</evidence>
<dbReference type="SUPFAM" id="SSF53474">
    <property type="entry name" value="alpha/beta-Hydrolases"/>
    <property type="match status" value="1"/>
</dbReference>
<dbReference type="EMBL" id="JAUTXT010000072">
    <property type="protein sequence ID" value="KAK3669765.1"/>
    <property type="molecule type" value="Genomic_DNA"/>
</dbReference>